<dbReference type="PANTHER" id="PTHR15830">
    <property type="entry name" value="TELOMERE LENGTH REGULATION PROTEIN TEL2 FAMILY MEMBER"/>
    <property type="match status" value="1"/>
</dbReference>
<sequence length="1017" mass="110132">MLISCLSKSDTRNLSSNEYALASPNDALEILRSQPDRETLSRVLQYLDPRRGLHDDFDVGLPSPQSAQLINALVNNVVPDYWTSLQDERFKQDRLTLLDCLRGVGGIGCVLVRVKLLTSQASARKESSTAFAVLPQIRDCLDVLGHVLKGHDYISQVRQLSNRQSTSQTQRSLIWKELIAQLATGKVPSAAAQAEDALKLSDHNVSGTWLANGSEYATWLGQNIATLARNAGQEASEDHKAAAQLCGKALSMGFTDQVVGAILDDLTLREGCNITRTQALVHNMLSHEQRQFLEATLRLIGKRYIRGGADQYDAATVLSPSTELSACTALLTWLMKGNSGLQEKLVAWLTAPTSGVSDSVEIRRAAVAALANEAPTSPPEPSSVTSPDDGTERLQQVLESSMQQFGDQLSIKHTPIIQQEMMAQTLLISAGYVHRLQPMLLFTLARSSIFLNAISNRLASTSPRARFLGMIVGTAISELIDKPDARMKFDTQEMETPEAEWYRMLARLNDGFTKDEDLTTLLPNQRGTETSLKSEPLINIDLPKRQSKKASLRSPTTSNELSGPRITEVTDDSEEDDLVPYGKPDSDPEDEDEDSTLVQRNKPTAPVYIRDLIVSLRDTENYDRHSLALTSASSLIRRKTGFGREVSDHAEELAAIVVGLGDPFDIDSCEELRLQALISLILSDPQKMAPWFARTFFEGDFSINQRTTILSALGLSARELAGFSNDELNPQGTASPPSSNPSLTTPFPSKTLPPHLHALYAPPNNTSALTRTAHTLSNTLMAPLAARAADSLTGPTALKTRTFSSRLAVAARRKPARANALAPLAGPAFVFPLTGRWFQYKLQGAGVAYAPTQQPQLLAHLLTTLAIVLHAAGPTAPALPQMTRELWDVLFAARGPASIEAEEGVGSERAVLSALLFGALTLLEVNEAADARALVLDFGREVVETGQWAGAVVEKFPGGGGGAVGLRGMGQRQGKGSGRQEGGEDERIAMLAAAVLSRTSEIVDKHQRLLVGEMAGL</sequence>
<feature type="region of interest" description="Disordered" evidence="2">
    <location>
        <begin position="724"/>
        <end position="748"/>
    </location>
</feature>
<dbReference type="GO" id="GO:0005829">
    <property type="term" value="C:cytosol"/>
    <property type="evidence" value="ECO:0007669"/>
    <property type="project" value="TreeGrafter"/>
</dbReference>
<accession>A0A4V5NHQ1</accession>
<name>A0A4V5NHQ1_9PEZI</name>
<dbReference type="GO" id="GO:0051083">
    <property type="term" value="P:'de novo' cotranslational protein folding"/>
    <property type="evidence" value="ECO:0007669"/>
    <property type="project" value="TreeGrafter"/>
</dbReference>
<dbReference type="Proteomes" id="UP000308768">
    <property type="component" value="Unassembled WGS sequence"/>
</dbReference>
<dbReference type="InterPro" id="IPR019337">
    <property type="entry name" value="Telomere_length_regulation_dom"/>
</dbReference>
<feature type="compositionally biased region" description="Acidic residues" evidence="2">
    <location>
        <begin position="569"/>
        <end position="578"/>
    </location>
</feature>
<dbReference type="OrthoDB" id="10258062at2759"/>
<keyword evidence="5" id="KW-1185">Reference proteome</keyword>
<evidence type="ECO:0000313" key="4">
    <source>
        <dbReference type="EMBL" id="TKA79939.1"/>
    </source>
</evidence>
<feature type="region of interest" description="Disordered" evidence="2">
    <location>
        <begin position="370"/>
        <end position="390"/>
    </location>
</feature>
<proteinExistence type="inferred from homology"/>
<dbReference type="InterPro" id="IPR051970">
    <property type="entry name" value="TEL2_Regulation"/>
</dbReference>
<dbReference type="STRING" id="331657.A0A4V5NHQ1"/>
<organism evidence="4 5">
    <name type="scientific">Cryomyces minteri</name>
    <dbReference type="NCBI Taxonomy" id="331657"/>
    <lineage>
        <taxon>Eukaryota</taxon>
        <taxon>Fungi</taxon>
        <taxon>Dikarya</taxon>
        <taxon>Ascomycota</taxon>
        <taxon>Pezizomycotina</taxon>
        <taxon>Dothideomycetes</taxon>
        <taxon>Dothideomycetes incertae sedis</taxon>
        <taxon>Cryomyces</taxon>
    </lineage>
</organism>
<dbReference type="AlphaFoldDB" id="A0A4V5NHQ1"/>
<dbReference type="GO" id="GO:0042162">
    <property type="term" value="F:telomeric DNA binding"/>
    <property type="evidence" value="ECO:0007669"/>
    <property type="project" value="TreeGrafter"/>
</dbReference>
<dbReference type="Gene3D" id="1.25.40.720">
    <property type="entry name" value="Telomere length regulation protein 2, C-terminal domain"/>
    <property type="match status" value="2"/>
</dbReference>
<dbReference type="Pfam" id="PF10193">
    <property type="entry name" value="Telomere_reg-2"/>
    <property type="match status" value="1"/>
</dbReference>
<protein>
    <recommendedName>
        <fullName evidence="3">Telomere length regulation protein conserved domain-containing protein</fullName>
    </recommendedName>
</protein>
<reference evidence="4 5" key="1">
    <citation type="submission" date="2017-03" db="EMBL/GenBank/DDBJ databases">
        <title>Genomes of endolithic fungi from Antarctica.</title>
        <authorList>
            <person name="Coleine C."/>
            <person name="Masonjones S."/>
            <person name="Stajich J.E."/>
        </authorList>
    </citation>
    <scope>NUCLEOTIDE SEQUENCE [LARGE SCALE GENOMIC DNA]</scope>
    <source>
        <strain evidence="4 5">CCFEE 5187</strain>
    </source>
</reference>
<dbReference type="EMBL" id="NAJN01000077">
    <property type="protein sequence ID" value="TKA79939.1"/>
    <property type="molecule type" value="Genomic_DNA"/>
</dbReference>
<evidence type="ECO:0000256" key="2">
    <source>
        <dbReference type="SAM" id="MobiDB-lite"/>
    </source>
</evidence>
<feature type="compositionally biased region" description="Gly residues" evidence="2">
    <location>
        <begin position="964"/>
        <end position="980"/>
    </location>
</feature>
<dbReference type="GO" id="GO:0051879">
    <property type="term" value="F:Hsp90 protein binding"/>
    <property type="evidence" value="ECO:0007669"/>
    <property type="project" value="TreeGrafter"/>
</dbReference>
<gene>
    <name evidence="4" type="ORF">B0A49_01269</name>
</gene>
<feature type="region of interest" description="Disordered" evidence="2">
    <location>
        <begin position="964"/>
        <end position="983"/>
    </location>
</feature>
<evidence type="ECO:0000256" key="1">
    <source>
        <dbReference type="ARBA" id="ARBA00006133"/>
    </source>
</evidence>
<feature type="compositionally biased region" description="Polar residues" evidence="2">
    <location>
        <begin position="521"/>
        <end position="533"/>
    </location>
</feature>
<comment type="caution">
    <text evidence="4">The sequence shown here is derived from an EMBL/GenBank/DDBJ whole genome shotgun (WGS) entry which is preliminary data.</text>
</comment>
<dbReference type="PANTHER" id="PTHR15830:SF10">
    <property type="entry name" value="TELOMERE LENGTH REGULATION PROTEIN TEL2 HOMOLOG"/>
    <property type="match status" value="1"/>
</dbReference>
<evidence type="ECO:0000259" key="3">
    <source>
        <dbReference type="Pfam" id="PF10193"/>
    </source>
</evidence>
<feature type="region of interest" description="Disordered" evidence="2">
    <location>
        <begin position="521"/>
        <end position="598"/>
    </location>
</feature>
<dbReference type="InterPro" id="IPR038528">
    <property type="entry name" value="TEL2_C_sf"/>
</dbReference>
<feature type="compositionally biased region" description="Low complexity" evidence="2">
    <location>
        <begin position="733"/>
        <end position="748"/>
    </location>
</feature>
<feature type="domain" description="Telomere length regulation protein conserved" evidence="3">
    <location>
        <begin position="606"/>
        <end position="717"/>
    </location>
</feature>
<comment type="similarity">
    <text evidence="1">Belongs to the TEL2 family.</text>
</comment>
<evidence type="ECO:0000313" key="5">
    <source>
        <dbReference type="Proteomes" id="UP000308768"/>
    </source>
</evidence>